<evidence type="ECO:0000313" key="11">
    <source>
        <dbReference type="Proteomes" id="UP001597110"/>
    </source>
</evidence>
<evidence type="ECO:0000256" key="4">
    <source>
        <dbReference type="ARBA" id="ARBA00022801"/>
    </source>
</evidence>
<keyword evidence="7" id="KW-1015">Disulfide bond</keyword>
<name>A0ABW2Y8I4_9GAMM</name>
<dbReference type="InterPro" id="IPR001254">
    <property type="entry name" value="Trypsin_dom"/>
</dbReference>
<evidence type="ECO:0000256" key="3">
    <source>
        <dbReference type="ARBA" id="ARBA00022729"/>
    </source>
</evidence>
<dbReference type="InterPro" id="IPR037295">
    <property type="entry name" value="Alpha-lytic_protease_prodomain"/>
</dbReference>
<dbReference type="SUPFAM" id="SSF50494">
    <property type="entry name" value="Trypsin-like serine proteases"/>
    <property type="match status" value="1"/>
</dbReference>
<feature type="domain" description="Peptidase S1A alpha-lytic prodomain" evidence="9">
    <location>
        <begin position="142"/>
        <end position="212"/>
    </location>
</feature>
<dbReference type="SUPFAM" id="SSF54806">
    <property type="entry name" value="Alpha-lytic protease prodomain"/>
    <property type="match status" value="2"/>
</dbReference>
<feature type="domain" description="Peptidase S1" evidence="8">
    <location>
        <begin position="263"/>
        <end position="402"/>
    </location>
</feature>
<dbReference type="Pfam" id="PF02983">
    <property type="entry name" value="Pro_Al_protease"/>
    <property type="match status" value="1"/>
</dbReference>
<evidence type="ECO:0000256" key="1">
    <source>
        <dbReference type="ARBA" id="ARBA00007664"/>
    </source>
</evidence>
<dbReference type="InterPro" id="IPR009003">
    <property type="entry name" value="Peptidase_S1_PA"/>
</dbReference>
<proteinExistence type="inferred from homology"/>
<comment type="similarity">
    <text evidence="1">Belongs to the peptidase S1 family.</text>
</comment>
<dbReference type="Pfam" id="PF00089">
    <property type="entry name" value="Trypsin"/>
    <property type="match status" value="1"/>
</dbReference>
<evidence type="ECO:0000256" key="6">
    <source>
        <dbReference type="ARBA" id="ARBA00023145"/>
    </source>
</evidence>
<dbReference type="InterPro" id="IPR043504">
    <property type="entry name" value="Peptidase_S1_PA_chymotrypsin"/>
</dbReference>
<evidence type="ECO:0000259" key="9">
    <source>
        <dbReference type="Pfam" id="PF02983"/>
    </source>
</evidence>
<organism evidence="10 11">
    <name type="scientific">Lysobacter brunescens</name>
    <dbReference type="NCBI Taxonomy" id="262323"/>
    <lineage>
        <taxon>Bacteria</taxon>
        <taxon>Pseudomonadati</taxon>
        <taxon>Pseudomonadota</taxon>
        <taxon>Gammaproteobacteria</taxon>
        <taxon>Lysobacterales</taxon>
        <taxon>Lysobacteraceae</taxon>
        <taxon>Lysobacter</taxon>
    </lineage>
</organism>
<evidence type="ECO:0000256" key="2">
    <source>
        <dbReference type="ARBA" id="ARBA00022670"/>
    </source>
</evidence>
<gene>
    <name evidence="10" type="ORF">ACFQ0E_02415</name>
</gene>
<sequence>MSHVVAEGAMRTGAGSTRVRIPLKKEFSMRNPRTSAGVLVVSLLVAATASAAPPSPDTLPTQLRFAMQRDLNIQPQQIPQYLDAERLAASAEREARTRLGARYAGTWLERDAKGNYRTVVASTHPGTVMVRGIAQPTRVVAYSLDKLESAQAKLDAVARNASRTPLRSVKGTGLDVRIHSWHVDPRSNRVVITTDIGAGARAAEFVYVAGVDRRMVTFKESAARPRTTAFDIRGGDGYSYPTPGRPGYENRCSIGFAVTLGVNNGFVTAGHCGPTGQNLTHITGQPVGYIYQSVFPGSDYAVVHNTNPQGMPRPWVNAYQYGGNLVVRGAQPAVIGAAICRSGRTSGASCGALLNTNVTVNYAEGQVRGLSSTTACADPGDSGGSFVTPEGQAQGVLSGTRGYEASCSFVGPLQDPTRSFYQPIAPVLAAFPGLSLVTSP</sequence>
<comment type="caution">
    <text evidence="10">The sequence shown here is derived from an EMBL/GenBank/DDBJ whole genome shotgun (WGS) entry which is preliminary data.</text>
</comment>
<dbReference type="Proteomes" id="UP001597110">
    <property type="component" value="Unassembled WGS sequence"/>
</dbReference>
<keyword evidence="11" id="KW-1185">Reference proteome</keyword>
<keyword evidence="4" id="KW-0378">Hydrolase</keyword>
<keyword evidence="3" id="KW-0732">Signal</keyword>
<dbReference type="PRINTS" id="PR00861">
    <property type="entry name" value="ALYTICPTASE"/>
</dbReference>
<evidence type="ECO:0000259" key="8">
    <source>
        <dbReference type="Pfam" id="PF00089"/>
    </source>
</evidence>
<accession>A0ABW2Y8I4</accession>
<dbReference type="InterPro" id="IPR035070">
    <property type="entry name" value="Streptogrisin_prodomain"/>
</dbReference>
<dbReference type="RefSeq" id="WP_386822105.1">
    <property type="nucleotide sequence ID" value="NZ_JBHTIF010000001.1"/>
</dbReference>
<reference evidence="11" key="1">
    <citation type="journal article" date="2019" name="Int. J. Syst. Evol. Microbiol.">
        <title>The Global Catalogue of Microorganisms (GCM) 10K type strain sequencing project: providing services to taxonomists for standard genome sequencing and annotation.</title>
        <authorList>
            <consortium name="The Broad Institute Genomics Platform"/>
            <consortium name="The Broad Institute Genome Sequencing Center for Infectious Disease"/>
            <person name="Wu L."/>
            <person name="Ma J."/>
        </authorList>
    </citation>
    <scope>NUCLEOTIDE SEQUENCE [LARGE SCALE GENOMIC DNA]</scope>
    <source>
        <strain evidence="11">CCUG 55585</strain>
    </source>
</reference>
<keyword evidence="2" id="KW-0645">Protease</keyword>
<keyword evidence="5" id="KW-0720">Serine protease</keyword>
<dbReference type="InterPro" id="IPR004236">
    <property type="entry name" value="Pept_S1_alpha_lytic"/>
</dbReference>
<evidence type="ECO:0000256" key="5">
    <source>
        <dbReference type="ARBA" id="ARBA00022825"/>
    </source>
</evidence>
<dbReference type="Gene3D" id="2.40.10.10">
    <property type="entry name" value="Trypsin-like serine proteases"/>
    <property type="match status" value="2"/>
</dbReference>
<evidence type="ECO:0000256" key="7">
    <source>
        <dbReference type="ARBA" id="ARBA00023157"/>
    </source>
</evidence>
<dbReference type="PIRSF" id="PIRSF001134">
    <property type="entry name" value="Streptogrisin"/>
    <property type="match status" value="1"/>
</dbReference>
<dbReference type="CDD" id="cd21112">
    <property type="entry name" value="alphaLP-like"/>
    <property type="match status" value="1"/>
</dbReference>
<dbReference type="Gene3D" id="3.30.300.50">
    <property type="match status" value="2"/>
</dbReference>
<protein>
    <submittedName>
        <fullName evidence="10">S1 family peptidase</fullName>
    </submittedName>
</protein>
<keyword evidence="6" id="KW-0865">Zymogen</keyword>
<dbReference type="EMBL" id="JBHTIF010000001">
    <property type="protein sequence ID" value="MFD0724445.1"/>
    <property type="molecule type" value="Genomic_DNA"/>
</dbReference>
<evidence type="ECO:0000313" key="10">
    <source>
        <dbReference type="EMBL" id="MFD0724445.1"/>
    </source>
</evidence>
<dbReference type="InterPro" id="IPR001316">
    <property type="entry name" value="Pept_S1A_streptogrisin"/>
</dbReference>